<feature type="region of interest" description="Disordered" evidence="1">
    <location>
        <begin position="31"/>
        <end position="62"/>
    </location>
</feature>
<evidence type="ECO:0000313" key="4">
    <source>
        <dbReference type="Proteomes" id="UP001501612"/>
    </source>
</evidence>
<accession>A0ABP5A5K2</accession>
<dbReference type="Proteomes" id="UP001501612">
    <property type="component" value="Unassembled WGS sequence"/>
</dbReference>
<dbReference type="InterPro" id="IPR052544">
    <property type="entry name" value="Bacteriocin_Proc_Enz"/>
</dbReference>
<comment type="caution">
    <text evidence="3">The sequence shown here is derived from an EMBL/GenBank/DDBJ whole genome shotgun (WGS) entry which is preliminary data.</text>
</comment>
<dbReference type="InterPro" id="IPR000415">
    <property type="entry name" value="Nitroreductase-like"/>
</dbReference>
<reference evidence="4" key="1">
    <citation type="journal article" date="2019" name="Int. J. Syst. Evol. Microbiol.">
        <title>The Global Catalogue of Microorganisms (GCM) 10K type strain sequencing project: providing services to taxonomists for standard genome sequencing and annotation.</title>
        <authorList>
            <consortium name="The Broad Institute Genomics Platform"/>
            <consortium name="The Broad Institute Genome Sequencing Center for Infectious Disease"/>
            <person name="Wu L."/>
            <person name="Ma J."/>
        </authorList>
    </citation>
    <scope>NUCLEOTIDE SEQUENCE [LARGE SCALE GENOMIC DNA]</scope>
    <source>
        <strain evidence="4">JCM 14046</strain>
    </source>
</reference>
<dbReference type="RefSeq" id="WP_344002102.1">
    <property type="nucleotide sequence ID" value="NZ_BAAAMY010000001.1"/>
</dbReference>
<organism evidence="3 4">
    <name type="scientific">Nocardioides lentus</name>
    <dbReference type="NCBI Taxonomy" id="338077"/>
    <lineage>
        <taxon>Bacteria</taxon>
        <taxon>Bacillati</taxon>
        <taxon>Actinomycetota</taxon>
        <taxon>Actinomycetes</taxon>
        <taxon>Propionibacteriales</taxon>
        <taxon>Nocardioidaceae</taxon>
        <taxon>Nocardioides</taxon>
    </lineage>
</organism>
<evidence type="ECO:0000256" key="1">
    <source>
        <dbReference type="SAM" id="MobiDB-lite"/>
    </source>
</evidence>
<gene>
    <name evidence="3" type="ORF">GCM10009737_00800</name>
</gene>
<sequence>MSAPVSGPVGDPAVDPGLGLAREVHRVLNATATPRTPDLADLPPRDDGSPVALPRPAPPRGDVGAVLAARRSSYRFGGPPSLDELGAALHHGLARAPRAGGLPSLTAYVVAREGPLTGVHRADLRLPVASLVPVRRGDPTAYLAASLDQPPFAGRAPAWLALTADLRAAAGRYPARHYRTLHLDAGAALQAVLLAATALGLRACPVSGFDDTAWERLLDLDADQLVTVVVALGRSAEATG</sequence>
<dbReference type="SUPFAM" id="SSF55469">
    <property type="entry name" value="FMN-dependent nitroreductase-like"/>
    <property type="match status" value="1"/>
</dbReference>
<dbReference type="PANTHER" id="PTHR43745">
    <property type="entry name" value="NITROREDUCTASE MJ1384-RELATED"/>
    <property type="match status" value="1"/>
</dbReference>
<dbReference type="EMBL" id="BAAAMY010000001">
    <property type="protein sequence ID" value="GAA1903950.1"/>
    <property type="molecule type" value="Genomic_DNA"/>
</dbReference>
<dbReference type="Gene3D" id="3.40.109.10">
    <property type="entry name" value="NADH Oxidase"/>
    <property type="match status" value="1"/>
</dbReference>
<name>A0ABP5A5K2_9ACTN</name>
<keyword evidence="4" id="KW-1185">Reference proteome</keyword>
<evidence type="ECO:0000259" key="2">
    <source>
        <dbReference type="Pfam" id="PF00881"/>
    </source>
</evidence>
<evidence type="ECO:0000313" key="3">
    <source>
        <dbReference type="EMBL" id="GAA1903950.1"/>
    </source>
</evidence>
<dbReference type="InterPro" id="IPR029479">
    <property type="entry name" value="Nitroreductase"/>
</dbReference>
<proteinExistence type="predicted"/>
<protein>
    <recommendedName>
        <fullName evidence="2">Nitroreductase domain-containing protein</fullName>
    </recommendedName>
</protein>
<dbReference type="Pfam" id="PF00881">
    <property type="entry name" value="Nitroreductase"/>
    <property type="match status" value="1"/>
</dbReference>
<dbReference type="PANTHER" id="PTHR43745:SF2">
    <property type="entry name" value="NITROREDUCTASE MJ1384-RELATED"/>
    <property type="match status" value="1"/>
</dbReference>
<feature type="domain" description="Nitroreductase" evidence="2">
    <location>
        <begin position="68"/>
        <end position="234"/>
    </location>
</feature>